<feature type="compositionally biased region" description="Basic and acidic residues" evidence="10">
    <location>
        <begin position="335"/>
        <end position="346"/>
    </location>
</feature>
<feature type="transmembrane region" description="Helical" evidence="9">
    <location>
        <begin position="25"/>
        <end position="42"/>
    </location>
</feature>
<evidence type="ECO:0000256" key="3">
    <source>
        <dbReference type="ARBA" id="ARBA00022475"/>
    </source>
</evidence>
<feature type="compositionally biased region" description="Basic residues" evidence="10">
    <location>
        <begin position="319"/>
        <end position="331"/>
    </location>
</feature>
<keyword evidence="6 9" id="KW-1133">Transmembrane helix</keyword>
<feature type="transmembrane region" description="Helical" evidence="9">
    <location>
        <begin position="174"/>
        <end position="197"/>
    </location>
</feature>
<comment type="function">
    <text evidence="9">Part of the Sec protein translocase complex. Interacts with the SecYEG preprotein conducting channel. SecDF uses the proton motive force (PMF) to complete protein translocation after the ATP-dependent function of SecA.</text>
</comment>
<dbReference type="InterPro" id="IPR022813">
    <property type="entry name" value="SecD/SecF_arch_bac"/>
</dbReference>
<dbReference type="GO" id="GO:0015450">
    <property type="term" value="F:protein-transporting ATPase activity"/>
    <property type="evidence" value="ECO:0007669"/>
    <property type="project" value="InterPro"/>
</dbReference>
<dbReference type="GO" id="GO:0005886">
    <property type="term" value="C:plasma membrane"/>
    <property type="evidence" value="ECO:0007669"/>
    <property type="project" value="UniProtKB-SubCell"/>
</dbReference>
<keyword evidence="13" id="KW-1185">Reference proteome</keyword>
<evidence type="ECO:0000313" key="13">
    <source>
        <dbReference type="Proteomes" id="UP000680865"/>
    </source>
</evidence>
<keyword evidence="5 9" id="KW-0653">Protein transport</keyword>
<comment type="caution">
    <text evidence="12">The sequence shown here is derived from an EMBL/GenBank/DDBJ whole genome shotgun (WGS) entry which is preliminary data.</text>
</comment>
<feature type="transmembrane region" description="Helical" evidence="9">
    <location>
        <begin position="203"/>
        <end position="222"/>
    </location>
</feature>
<dbReference type="PANTHER" id="PTHR30081">
    <property type="entry name" value="PROTEIN-EXPORT MEMBRANE PROTEIN SEC"/>
    <property type="match status" value="1"/>
</dbReference>
<evidence type="ECO:0000259" key="11">
    <source>
        <dbReference type="Pfam" id="PF02355"/>
    </source>
</evidence>
<evidence type="ECO:0000256" key="5">
    <source>
        <dbReference type="ARBA" id="ARBA00022927"/>
    </source>
</evidence>
<evidence type="ECO:0000313" key="12">
    <source>
        <dbReference type="EMBL" id="GIM66242.1"/>
    </source>
</evidence>
<keyword evidence="3 9" id="KW-1003">Cell membrane</keyword>
<keyword evidence="2 9" id="KW-0813">Transport</keyword>
<evidence type="ECO:0000256" key="6">
    <source>
        <dbReference type="ARBA" id="ARBA00022989"/>
    </source>
</evidence>
<evidence type="ECO:0000256" key="2">
    <source>
        <dbReference type="ARBA" id="ARBA00022448"/>
    </source>
</evidence>
<dbReference type="InterPro" id="IPR022645">
    <property type="entry name" value="SecD/SecF_bac"/>
</dbReference>
<accession>A0A919S9K4</accession>
<reference evidence="12" key="1">
    <citation type="submission" date="2021-03" db="EMBL/GenBank/DDBJ databases">
        <title>Whole genome shotgun sequence of Actinoplanes consettensis NBRC 14913.</title>
        <authorList>
            <person name="Komaki H."/>
            <person name="Tamura T."/>
        </authorList>
    </citation>
    <scope>NUCLEOTIDE SEQUENCE</scope>
    <source>
        <strain evidence="12">NBRC 14913</strain>
    </source>
</reference>
<dbReference type="GO" id="GO:0065002">
    <property type="term" value="P:intracellular protein transmembrane transport"/>
    <property type="evidence" value="ECO:0007669"/>
    <property type="project" value="UniProtKB-UniRule"/>
</dbReference>
<sequence length="394" mass="41291">MANGLADRLYRGEANLNIVGRRNRWFAIAAVLVLIAIGSFVFRQFHLGIEFSGGTKFSLPASVGSTDNARSAVAKAIDEAGASTDEDNIGAAQKVGDGNDASYTVRTGTLSQAQSTAVKDALVKDLNVSPDDISDDRVSAAWGGQVTQQALLGLGIFLVVVMGYLVIRFEWRMAVAAVSSLLLDLVLTAGVYSLIGFEVTPSTVIGFLTILGFSLYDVVVVFDKVQENTKGITAGSSRTYAEATNLAVNQTLMRSINTGLVALLPVGGLLFIGAGLLGAGTLKDLGLVLFVGMGLGVLSSIMFAAPLLSALKDQEPRIKSHNARVLSRRSSRSGDVARGDRTRTTTEQDGDDVPAFAGSTPSTTPRPGVRPAAKRSTNRGGSAGNRPSGGQKRR</sequence>
<name>A0A919S9K4_9ACTN</name>
<comment type="similarity">
    <text evidence="9">Belongs to the SecD/SecF family. SecF subfamily.</text>
</comment>
<evidence type="ECO:0000256" key="10">
    <source>
        <dbReference type="SAM" id="MobiDB-lite"/>
    </source>
</evidence>
<dbReference type="SUPFAM" id="SSF82866">
    <property type="entry name" value="Multidrug efflux transporter AcrB transmembrane domain"/>
    <property type="match status" value="1"/>
</dbReference>
<gene>
    <name evidence="9 12" type="primary">secF</name>
    <name evidence="12" type="ORF">Aco04nite_01080</name>
</gene>
<dbReference type="Gene3D" id="1.20.1640.10">
    <property type="entry name" value="Multidrug efflux transporter AcrB transmembrane domain"/>
    <property type="match status" value="1"/>
</dbReference>
<protein>
    <recommendedName>
        <fullName evidence="9">Protein-export membrane protein SecF</fullName>
    </recommendedName>
</protein>
<feature type="region of interest" description="Disordered" evidence="10">
    <location>
        <begin position="318"/>
        <end position="394"/>
    </location>
</feature>
<dbReference type="HAMAP" id="MF_01464_B">
    <property type="entry name" value="SecF_B"/>
    <property type="match status" value="1"/>
</dbReference>
<evidence type="ECO:0000256" key="9">
    <source>
        <dbReference type="HAMAP-Rule" id="MF_01464"/>
    </source>
</evidence>
<dbReference type="RefSeq" id="WP_212995219.1">
    <property type="nucleotide sequence ID" value="NZ_BAAATW010000001.1"/>
</dbReference>
<feature type="transmembrane region" description="Helical" evidence="9">
    <location>
        <begin position="260"/>
        <end position="279"/>
    </location>
</feature>
<proteinExistence type="inferred from homology"/>
<dbReference type="PRINTS" id="PR01755">
    <property type="entry name" value="SECFTRNLCASE"/>
</dbReference>
<dbReference type="AlphaFoldDB" id="A0A919S9K4"/>
<dbReference type="EMBL" id="BOQP01000001">
    <property type="protein sequence ID" value="GIM66242.1"/>
    <property type="molecule type" value="Genomic_DNA"/>
</dbReference>
<dbReference type="InterPro" id="IPR048634">
    <property type="entry name" value="SecD_SecF_C"/>
</dbReference>
<dbReference type="Proteomes" id="UP000680865">
    <property type="component" value="Unassembled WGS sequence"/>
</dbReference>
<dbReference type="NCBIfam" id="TIGR00966">
    <property type="entry name" value="transloc_SecF"/>
    <property type="match status" value="1"/>
</dbReference>
<dbReference type="InterPro" id="IPR005665">
    <property type="entry name" value="SecF_bac"/>
</dbReference>
<feature type="domain" description="Protein export membrane protein SecD/SecF C-terminal" evidence="11">
    <location>
        <begin position="121"/>
        <end position="312"/>
    </location>
</feature>
<evidence type="ECO:0000256" key="4">
    <source>
        <dbReference type="ARBA" id="ARBA00022692"/>
    </source>
</evidence>
<keyword evidence="7 9" id="KW-0811">Translocation</keyword>
<evidence type="ECO:0000256" key="7">
    <source>
        <dbReference type="ARBA" id="ARBA00023010"/>
    </source>
</evidence>
<keyword evidence="8 9" id="KW-0472">Membrane</keyword>
<evidence type="ECO:0000256" key="1">
    <source>
        <dbReference type="ARBA" id="ARBA00004651"/>
    </source>
</evidence>
<evidence type="ECO:0000256" key="8">
    <source>
        <dbReference type="ARBA" id="ARBA00023136"/>
    </source>
</evidence>
<organism evidence="12 13">
    <name type="scientific">Winogradskya consettensis</name>
    <dbReference type="NCBI Taxonomy" id="113560"/>
    <lineage>
        <taxon>Bacteria</taxon>
        <taxon>Bacillati</taxon>
        <taxon>Actinomycetota</taxon>
        <taxon>Actinomycetes</taxon>
        <taxon>Micromonosporales</taxon>
        <taxon>Micromonosporaceae</taxon>
        <taxon>Winogradskya</taxon>
    </lineage>
</organism>
<dbReference type="Pfam" id="PF02355">
    <property type="entry name" value="SecD_SecF_C"/>
    <property type="match status" value="1"/>
</dbReference>
<keyword evidence="4 9" id="KW-0812">Transmembrane</keyword>
<feature type="transmembrane region" description="Helical" evidence="9">
    <location>
        <begin position="285"/>
        <end position="311"/>
    </location>
</feature>
<dbReference type="GO" id="GO:0006605">
    <property type="term" value="P:protein targeting"/>
    <property type="evidence" value="ECO:0007669"/>
    <property type="project" value="UniProtKB-UniRule"/>
</dbReference>
<comment type="subcellular location">
    <subcellularLocation>
        <location evidence="1 9">Cell membrane</location>
        <topology evidence="1 9">Multi-pass membrane protein</topology>
    </subcellularLocation>
</comment>
<dbReference type="PANTHER" id="PTHR30081:SF8">
    <property type="entry name" value="PROTEIN TRANSLOCASE SUBUNIT SECF"/>
    <property type="match status" value="1"/>
</dbReference>
<feature type="transmembrane region" description="Helical" evidence="9">
    <location>
        <begin position="150"/>
        <end position="167"/>
    </location>
</feature>
<dbReference type="GO" id="GO:0043952">
    <property type="term" value="P:protein transport by the Sec complex"/>
    <property type="evidence" value="ECO:0007669"/>
    <property type="project" value="UniProtKB-UniRule"/>
</dbReference>
<comment type="subunit">
    <text evidence="9">Forms a complex with SecD. Part of the essential Sec protein translocation apparatus which comprises SecA, SecYEG and auxiliary proteins SecDF. Other proteins may also be involved.</text>
</comment>